<organism evidence="1 2">
    <name type="scientific">Streptomyces typhae</name>
    <dbReference type="NCBI Taxonomy" id="2681492"/>
    <lineage>
        <taxon>Bacteria</taxon>
        <taxon>Bacillati</taxon>
        <taxon>Actinomycetota</taxon>
        <taxon>Actinomycetes</taxon>
        <taxon>Kitasatosporales</taxon>
        <taxon>Streptomycetaceae</taxon>
        <taxon>Streptomyces</taxon>
    </lineage>
</organism>
<proteinExistence type="predicted"/>
<dbReference type="InterPro" id="IPR011990">
    <property type="entry name" value="TPR-like_helical_dom_sf"/>
</dbReference>
<gene>
    <name evidence="1" type="ORF">GPA10_04490</name>
</gene>
<dbReference type="Proteomes" id="UP000483802">
    <property type="component" value="Unassembled WGS sequence"/>
</dbReference>
<keyword evidence="2" id="KW-1185">Reference proteome</keyword>
<dbReference type="Gene3D" id="1.25.40.10">
    <property type="entry name" value="Tetratricopeptide repeat domain"/>
    <property type="match status" value="1"/>
</dbReference>
<name>A0A6L6WS94_9ACTN</name>
<dbReference type="SUPFAM" id="SSF48452">
    <property type="entry name" value="TPR-like"/>
    <property type="match status" value="1"/>
</dbReference>
<dbReference type="AlphaFoldDB" id="A0A6L6WS94"/>
<evidence type="ECO:0000313" key="2">
    <source>
        <dbReference type="Proteomes" id="UP000483802"/>
    </source>
</evidence>
<sequence length="241" mass="26785">MASNVTSSAAFAAIDAKSHRRARTHLEKAVTFAGLSGDTETQYHVWNHLAMTARQREDFAEGASAADVMKSLAIARRDPLYASLAHMRNARSLARMNHASTCIRALSAAEKSFSRAAETARPEWISFYDQSEVYGLGASVWFTLGDYDRAEAFFHKTLGSIRPEMIRNRALYTTHLALSQARQGELELACSTGLKAYKMLPKGSGSKRTTDMLGKVRRALQESGSRAPEVTDWIERSHQWI</sequence>
<evidence type="ECO:0000313" key="1">
    <source>
        <dbReference type="EMBL" id="MVO84044.1"/>
    </source>
</evidence>
<reference evidence="1 2" key="1">
    <citation type="submission" date="2019-11" db="EMBL/GenBank/DDBJ databases">
        <title>Streptomyces typhae sp. nov., a novel endophytic actinomycete isolated from the root of cattail pollen (Typha angustifolia L.).</title>
        <authorList>
            <person name="Peng C."/>
        </authorList>
    </citation>
    <scope>NUCLEOTIDE SEQUENCE [LARGE SCALE GENOMIC DNA]</scope>
    <source>
        <strain evidence="2">p1417</strain>
    </source>
</reference>
<comment type="caution">
    <text evidence="1">The sequence shown here is derived from an EMBL/GenBank/DDBJ whole genome shotgun (WGS) entry which is preliminary data.</text>
</comment>
<protein>
    <recommendedName>
        <fullName evidence="3">Tetratricopeptide repeat-containing protein</fullName>
    </recommendedName>
</protein>
<accession>A0A6L6WS94</accession>
<evidence type="ECO:0008006" key="3">
    <source>
        <dbReference type="Google" id="ProtNLM"/>
    </source>
</evidence>
<dbReference type="EMBL" id="WPNZ01000002">
    <property type="protein sequence ID" value="MVO84044.1"/>
    <property type="molecule type" value="Genomic_DNA"/>
</dbReference>